<dbReference type="InterPro" id="IPR027417">
    <property type="entry name" value="P-loop_NTPase"/>
</dbReference>
<dbReference type="InterPro" id="IPR016032">
    <property type="entry name" value="Sig_transdc_resp-reg_C-effctor"/>
</dbReference>
<feature type="domain" description="OmpR/PhoB-type" evidence="4">
    <location>
        <begin position="1"/>
        <end position="85"/>
    </location>
</feature>
<organism evidence="5 6">
    <name type="scientific">Spinactinospora alkalitolerans</name>
    <dbReference type="NCBI Taxonomy" id="687207"/>
    <lineage>
        <taxon>Bacteria</taxon>
        <taxon>Bacillati</taxon>
        <taxon>Actinomycetota</taxon>
        <taxon>Actinomycetes</taxon>
        <taxon>Streptosporangiales</taxon>
        <taxon>Nocardiopsidaceae</taxon>
        <taxon>Spinactinospora</taxon>
    </lineage>
</organism>
<dbReference type="GO" id="GO:0006355">
    <property type="term" value="P:regulation of DNA-templated transcription"/>
    <property type="evidence" value="ECO:0007669"/>
    <property type="project" value="InterPro"/>
</dbReference>
<dbReference type="SUPFAM" id="SSF48452">
    <property type="entry name" value="TPR-like"/>
    <property type="match status" value="1"/>
</dbReference>
<dbReference type="Gene3D" id="1.25.40.10">
    <property type="entry name" value="Tetratricopeptide repeat domain"/>
    <property type="match status" value="1"/>
</dbReference>
<dbReference type="SUPFAM" id="SSF52540">
    <property type="entry name" value="P-loop containing nucleoside triphosphate hydrolases"/>
    <property type="match status" value="1"/>
</dbReference>
<dbReference type="SMART" id="SM00862">
    <property type="entry name" value="Trans_reg_C"/>
    <property type="match status" value="1"/>
</dbReference>
<proteinExistence type="inferred from homology"/>
<dbReference type="GO" id="GO:0000160">
    <property type="term" value="P:phosphorelay signal transduction system"/>
    <property type="evidence" value="ECO:0007669"/>
    <property type="project" value="InterPro"/>
</dbReference>
<dbReference type="Gene3D" id="1.10.10.10">
    <property type="entry name" value="Winged helix-like DNA-binding domain superfamily/Winged helix DNA-binding domain"/>
    <property type="match status" value="1"/>
</dbReference>
<keyword evidence="6" id="KW-1185">Reference proteome</keyword>
<dbReference type="Proteomes" id="UP000589036">
    <property type="component" value="Unassembled WGS sequence"/>
</dbReference>
<dbReference type="PANTHER" id="PTHR47691:SF3">
    <property type="entry name" value="HTH-TYPE TRANSCRIPTIONAL REGULATOR RV0890C-RELATED"/>
    <property type="match status" value="1"/>
</dbReference>
<dbReference type="InterPro" id="IPR001867">
    <property type="entry name" value="OmpR/PhoB-type_DNA-bd"/>
</dbReference>
<dbReference type="PROSITE" id="PS51755">
    <property type="entry name" value="OMPR_PHOB"/>
    <property type="match status" value="1"/>
</dbReference>
<evidence type="ECO:0000259" key="4">
    <source>
        <dbReference type="PROSITE" id="PS51755"/>
    </source>
</evidence>
<dbReference type="EMBL" id="JACCCC010000001">
    <property type="protein sequence ID" value="NYE46727.1"/>
    <property type="molecule type" value="Genomic_DNA"/>
</dbReference>
<dbReference type="SUPFAM" id="SSF46894">
    <property type="entry name" value="C-terminal effector domain of the bipartite response regulators"/>
    <property type="match status" value="1"/>
</dbReference>
<evidence type="ECO:0000256" key="1">
    <source>
        <dbReference type="ARBA" id="ARBA00005820"/>
    </source>
</evidence>
<evidence type="ECO:0000256" key="2">
    <source>
        <dbReference type="ARBA" id="ARBA00023125"/>
    </source>
</evidence>
<dbReference type="AlphaFoldDB" id="A0A852TTU8"/>
<dbReference type="PRINTS" id="PR00364">
    <property type="entry name" value="DISEASERSIST"/>
</dbReference>
<evidence type="ECO:0000313" key="6">
    <source>
        <dbReference type="Proteomes" id="UP000589036"/>
    </source>
</evidence>
<evidence type="ECO:0000256" key="3">
    <source>
        <dbReference type="PROSITE-ProRule" id="PRU01091"/>
    </source>
</evidence>
<evidence type="ECO:0000313" key="5">
    <source>
        <dbReference type="EMBL" id="NYE46727.1"/>
    </source>
</evidence>
<keyword evidence="2 3" id="KW-0238">DNA-binding</keyword>
<dbReference type="PANTHER" id="PTHR47691">
    <property type="entry name" value="REGULATOR-RELATED"/>
    <property type="match status" value="1"/>
</dbReference>
<protein>
    <submittedName>
        <fullName evidence="5">Putative ATPase/DNA-binding SARP family transcriptional activator</fullName>
    </submittedName>
</protein>
<reference evidence="5 6" key="1">
    <citation type="submission" date="2020-07" db="EMBL/GenBank/DDBJ databases">
        <title>Sequencing the genomes of 1000 actinobacteria strains.</title>
        <authorList>
            <person name="Klenk H.-P."/>
        </authorList>
    </citation>
    <scope>NUCLEOTIDE SEQUENCE [LARGE SCALE GENOMIC DNA]</scope>
    <source>
        <strain evidence="5 6">CXB654</strain>
    </source>
</reference>
<name>A0A852TTU8_9ACTN</name>
<accession>A0A852TTU8</accession>
<sequence length="1094" mass="116477">MTVYDGAGRTVPVGGARLRALLVLLLLEPGRTVGAERLIDGIWDDGATVPADASNALQALVSRLRRTLGAGAPVLGEATGYRLDVTRDRIDLWEFEDLVGFGRRARSHGDLRGAVRAFDGALALWRGPALADISAAPAGAGAALRLAGLRRAVTEERLALHLDLGRHREVLPDIEALAVQEPLREQPAGLLMRALAASGRKAEALAVYDRLRRELSDELGIDPSGELGDLHLRLLRGELDAAGPDRPPGPGKPALDGGAAPVLRLPPLLTSFIGRDGEVGAAVELLSGQRLVTLTGPGGAGKTRLSIRSGADFAECHPGLAADGVWFVELAPLTEAAEIPHTVMATLGLRERSLIGIRGGASVPAGDPVTRICEALAGQDVLIVLDNCEHVVAAAAGFAARLLAACPGVRILATSREPLGVPGERLLPVPSLEPPPKGATAAQALDCASVRLFAERAEAVAPGFTVHDGNVDHVVRVCRELDGMPLALELAAARLRAMPVAQLAARLSDRFRLLTSGSRLALPRHQTLQAVIDWSWELLDDAERTLLRRLAVFAGGATLEAVERVCADVAGEGGVGGRDVWPVLFALVDKSLVVAEEPQNGEGQAPRYRMLETIRAYGAQRLAESGEAEALRRAHAEDVLRLWRLADPMLRTGEQLGWLALLRVENDNLTAALRWAVDRRDTALALDLSHAAQWYWQMTDGCSEACRWSGEIAALAGDRPPEGRAVAYAECVAAIAIGDDTGASTAAELDRALRILTEAGEAAEDHPNLILVPTCLALVQGDPRAGMERIAAWTGHADPWLRATATSFEGMMALQAGLADRALARLTRAVELFRRIGDRWGTAQSLTSLSEIVRFTDPAAEQALLQEGAQIAEEMAFADLLRMFHVRLAGAAAVRGDIEEARGHIATARTPMRGGAGVEQPMRLIVDFAEAEVDRRAGELGRAERGLTSLLSEIRLLGIVARPQLSAMWNWELGRIALDARRWDAARRYLATAWDAARDGRDAPSCGGVLDGLAELALTDGDPERGARLLGHAEAVRGLPNQVDPEVARLRALLCERLGEEGFAQAYARGAAAGTGGITESVDAWIAAWPREDL</sequence>
<comment type="similarity">
    <text evidence="1">Belongs to the AfsR/DnrI/RedD regulatory family.</text>
</comment>
<dbReference type="Pfam" id="PF25872">
    <property type="entry name" value="HTH_77"/>
    <property type="match status" value="1"/>
</dbReference>
<comment type="caution">
    <text evidence="5">The sequence shown here is derived from an EMBL/GenBank/DDBJ whole genome shotgun (WGS) entry which is preliminary data.</text>
</comment>
<gene>
    <name evidence="5" type="ORF">HDA32_001847</name>
</gene>
<dbReference type="InterPro" id="IPR036388">
    <property type="entry name" value="WH-like_DNA-bd_sf"/>
</dbReference>
<dbReference type="GO" id="GO:0003677">
    <property type="term" value="F:DNA binding"/>
    <property type="evidence" value="ECO:0007669"/>
    <property type="project" value="UniProtKB-UniRule"/>
</dbReference>
<dbReference type="CDD" id="cd15831">
    <property type="entry name" value="BTAD"/>
    <property type="match status" value="1"/>
</dbReference>
<dbReference type="InterPro" id="IPR011990">
    <property type="entry name" value="TPR-like_helical_dom_sf"/>
</dbReference>
<dbReference type="Gene3D" id="3.40.50.300">
    <property type="entry name" value="P-loop containing nucleotide triphosphate hydrolases"/>
    <property type="match status" value="1"/>
</dbReference>
<dbReference type="InterPro" id="IPR058852">
    <property type="entry name" value="HTH_77"/>
</dbReference>
<dbReference type="Pfam" id="PF00486">
    <property type="entry name" value="Trans_reg_C"/>
    <property type="match status" value="1"/>
</dbReference>
<dbReference type="InterPro" id="IPR005158">
    <property type="entry name" value="BTAD"/>
</dbReference>
<dbReference type="SMART" id="SM01043">
    <property type="entry name" value="BTAD"/>
    <property type="match status" value="1"/>
</dbReference>
<dbReference type="Pfam" id="PF03704">
    <property type="entry name" value="BTAD"/>
    <property type="match status" value="1"/>
</dbReference>
<feature type="DNA-binding region" description="OmpR/PhoB-type" evidence="3">
    <location>
        <begin position="1"/>
        <end position="85"/>
    </location>
</feature>